<dbReference type="Proteomes" id="UP000420562">
    <property type="component" value="Unassembled WGS sequence"/>
</dbReference>
<dbReference type="GO" id="GO:0016491">
    <property type="term" value="F:oxidoreductase activity"/>
    <property type="evidence" value="ECO:0007669"/>
    <property type="project" value="UniProtKB-KW"/>
</dbReference>
<feature type="signal peptide" evidence="4">
    <location>
        <begin position="1"/>
        <end position="23"/>
    </location>
</feature>
<dbReference type="AlphaFoldDB" id="A0A7J4ZNR5"/>
<proteinExistence type="predicted"/>
<sequence length="541" mass="58138">MMTIRNTLGAVMALVGLSCFPVADGYAMIDGHTGAGTTPVFNLTAKQGRVATGDGNSLIFWGFADDDGQDSSQSLKGQVQYPGPTLIVTEGATVTVNLANTLPEPVSLVFPGLDVLTSVVPVFRNGMKGRLSSIVPEAAPSGKQTYTFTATRPGTFYYQSGSNQAVQIRMGLFGAIIVRPKVQTAKTYTNVFPNHQTTDKTFTKFAYNEAGVPDQVTPPGGTAISNIGASTGYDREFLYLMSEMDPDFQVWMELGRNTAKSPASFGDWIDPVIKRDFTQWKANYWFANGRNAPDDMGGAFDKNLPNQPYNCLPLMHPGEMILTRFVNMGRDLHPLHTHGNHQRIVAEDGLIASSAANPLDQSLTTITGADLSTEEFTLTMAPGNSFDSLFTWTGKGLGWDAYGHKPGDPPAPYEYLADHVGGPASSIIAPGPQDTLTSKYANGQFQPPLPDGTPAPAQAVPTVFSADPLTLTFDQWFSGSPYLGSTEPLPPSNVSLNYGGSSYYFMWHSHAEREITNNDVFPGGMLTMMGIVPASIALPAE</sequence>
<dbReference type="PANTHER" id="PTHR11709:SF394">
    <property type="entry name" value="FI03373P-RELATED"/>
    <property type="match status" value="1"/>
</dbReference>
<name>A0A7J4ZNR5_9BACT</name>
<evidence type="ECO:0000313" key="7">
    <source>
        <dbReference type="Proteomes" id="UP000420562"/>
    </source>
</evidence>
<dbReference type="Gene3D" id="2.60.40.420">
    <property type="entry name" value="Cupredoxins - blue copper proteins"/>
    <property type="match status" value="1"/>
</dbReference>
<dbReference type="RefSeq" id="WP_151128943.1">
    <property type="nucleotide sequence ID" value="NZ_VZQZ01000008.1"/>
</dbReference>
<keyword evidence="7" id="KW-1185">Reference proteome</keyword>
<feature type="domain" description="Plastocyanin-like" evidence="5">
    <location>
        <begin position="79"/>
        <end position="181"/>
    </location>
</feature>
<keyword evidence="1" id="KW-0479">Metal-binding</keyword>
<dbReference type="InterPro" id="IPR008972">
    <property type="entry name" value="Cupredoxin"/>
</dbReference>
<dbReference type="GO" id="GO:0005507">
    <property type="term" value="F:copper ion binding"/>
    <property type="evidence" value="ECO:0007669"/>
    <property type="project" value="InterPro"/>
</dbReference>
<evidence type="ECO:0000256" key="1">
    <source>
        <dbReference type="ARBA" id="ARBA00022723"/>
    </source>
</evidence>
<dbReference type="SUPFAM" id="SSF49503">
    <property type="entry name" value="Cupredoxins"/>
    <property type="match status" value="2"/>
</dbReference>
<gene>
    <name evidence="6" type="ORF">F6V25_12785</name>
</gene>
<reference evidence="6 7" key="1">
    <citation type="submission" date="2019-09" db="EMBL/GenBank/DDBJ databases">
        <title>Geobacter sp. Red96, a novel strain isolated from paddy soil.</title>
        <authorList>
            <person name="Xu Z."/>
            <person name="Masuda Y."/>
            <person name="Itoh H."/>
            <person name="Senoo K."/>
        </authorList>
    </citation>
    <scope>NUCLEOTIDE SEQUENCE [LARGE SCALE GENOMIC DNA]</scope>
    <source>
        <strain evidence="6 7">Red96</strain>
    </source>
</reference>
<evidence type="ECO:0000256" key="2">
    <source>
        <dbReference type="ARBA" id="ARBA00023002"/>
    </source>
</evidence>
<dbReference type="EMBL" id="VZQZ01000008">
    <property type="protein sequence ID" value="KAB0664411.1"/>
    <property type="molecule type" value="Genomic_DNA"/>
</dbReference>
<accession>A0A7J4ZNR5</accession>
<dbReference type="InterPro" id="IPR045087">
    <property type="entry name" value="Cu-oxidase_fam"/>
</dbReference>
<keyword evidence="3" id="KW-0186">Copper</keyword>
<keyword evidence="2" id="KW-0560">Oxidoreductase</keyword>
<dbReference type="PANTHER" id="PTHR11709">
    <property type="entry name" value="MULTI-COPPER OXIDASE"/>
    <property type="match status" value="1"/>
</dbReference>
<organism evidence="6 7">
    <name type="scientific">Oryzomonas japonica</name>
    <dbReference type="NCBI Taxonomy" id="2603858"/>
    <lineage>
        <taxon>Bacteria</taxon>
        <taxon>Pseudomonadati</taxon>
        <taxon>Thermodesulfobacteriota</taxon>
        <taxon>Desulfuromonadia</taxon>
        <taxon>Geobacterales</taxon>
        <taxon>Geobacteraceae</taxon>
        <taxon>Oryzomonas</taxon>
    </lineage>
</organism>
<evidence type="ECO:0000256" key="3">
    <source>
        <dbReference type="ARBA" id="ARBA00023008"/>
    </source>
</evidence>
<dbReference type="InterPro" id="IPR011707">
    <property type="entry name" value="Cu-oxidase-like_N"/>
</dbReference>
<evidence type="ECO:0000256" key="4">
    <source>
        <dbReference type="SAM" id="SignalP"/>
    </source>
</evidence>
<dbReference type="PROSITE" id="PS51257">
    <property type="entry name" value="PROKAR_LIPOPROTEIN"/>
    <property type="match status" value="1"/>
</dbReference>
<keyword evidence="4" id="KW-0732">Signal</keyword>
<protein>
    <submittedName>
        <fullName evidence="6">Multicopper oxidase domain-containing protein</fullName>
    </submittedName>
</protein>
<evidence type="ECO:0000313" key="6">
    <source>
        <dbReference type="EMBL" id="KAB0664411.1"/>
    </source>
</evidence>
<evidence type="ECO:0000259" key="5">
    <source>
        <dbReference type="Pfam" id="PF07732"/>
    </source>
</evidence>
<comment type="caution">
    <text evidence="6">The sequence shown here is derived from an EMBL/GenBank/DDBJ whole genome shotgun (WGS) entry which is preliminary data.</text>
</comment>
<feature type="chain" id="PRO_5029877852" evidence="4">
    <location>
        <begin position="24"/>
        <end position="541"/>
    </location>
</feature>
<dbReference type="Pfam" id="PF07732">
    <property type="entry name" value="Cu-oxidase_3"/>
    <property type="match status" value="1"/>
</dbReference>